<organism evidence="1 2">
    <name type="scientific">Glarea lozoyensis (strain ATCC 20868 / MF5171)</name>
    <dbReference type="NCBI Taxonomy" id="1116229"/>
    <lineage>
        <taxon>Eukaryota</taxon>
        <taxon>Fungi</taxon>
        <taxon>Dikarya</taxon>
        <taxon>Ascomycota</taxon>
        <taxon>Pezizomycotina</taxon>
        <taxon>Leotiomycetes</taxon>
        <taxon>Helotiales</taxon>
        <taxon>Helotiaceae</taxon>
        <taxon>Glarea</taxon>
    </lineage>
</organism>
<dbReference type="AlphaFoldDB" id="S3DRQ3"/>
<name>S3DRQ3_GLAL2</name>
<dbReference type="KEGG" id="glz:GLAREA_00296"/>
<dbReference type="Proteomes" id="UP000016922">
    <property type="component" value="Unassembled WGS sequence"/>
</dbReference>
<gene>
    <name evidence="1" type="ORF">GLAREA_00296</name>
</gene>
<sequence>MSDNYAATGVAEINYALGHPERMDGVLTLSLSAFGEDRGTWHVEVEEMVANSIDNAPGIDKDYGTCWR</sequence>
<evidence type="ECO:0000313" key="2">
    <source>
        <dbReference type="Proteomes" id="UP000016922"/>
    </source>
</evidence>
<accession>S3DRQ3</accession>
<dbReference type="GeneID" id="19459356"/>
<reference evidence="1 2" key="1">
    <citation type="journal article" date="2013" name="BMC Genomics">
        <title>Genomics-driven discovery of the pneumocandin biosynthetic gene cluster in the fungus Glarea lozoyensis.</title>
        <authorList>
            <person name="Chen L."/>
            <person name="Yue Q."/>
            <person name="Zhang X."/>
            <person name="Xiang M."/>
            <person name="Wang C."/>
            <person name="Li S."/>
            <person name="Che Y."/>
            <person name="Ortiz-Lopez F.J."/>
            <person name="Bills G.F."/>
            <person name="Liu X."/>
            <person name="An Z."/>
        </authorList>
    </citation>
    <scope>NUCLEOTIDE SEQUENCE [LARGE SCALE GENOMIC DNA]</scope>
    <source>
        <strain evidence="2">ATCC 20868 / MF5171</strain>
    </source>
</reference>
<keyword evidence="2" id="KW-1185">Reference proteome</keyword>
<evidence type="ECO:0000313" key="1">
    <source>
        <dbReference type="EMBL" id="EPE29138.1"/>
    </source>
</evidence>
<dbReference type="EMBL" id="KE145367">
    <property type="protein sequence ID" value="EPE29138.1"/>
    <property type="molecule type" value="Genomic_DNA"/>
</dbReference>
<dbReference type="RefSeq" id="XP_008083247.1">
    <property type="nucleotide sequence ID" value="XM_008085056.1"/>
</dbReference>
<dbReference type="HOGENOM" id="CLU_2794163_0_0_1"/>
<proteinExistence type="predicted"/>
<protein>
    <submittedName>
        <fullName evidence="1">Uncharacterized protein</fullName>
    </submittedName>
</protein>